<protein>
    <submittedName>
        <fullName evidence="1">Uncharacterized protein</fullName>
    </submittedName>
</protein>
<dbReference type="EnsemblPlants" id="LPERR02G04060.1">
    <property type="protein sequence ID" value="LPERR02G04060.1"/>
    <property type="gene ID" value="LPERR02G04060"/>
</dbReference>
<keyword evidence="2" id="KW-1185">Reference proteome</keyword>
<accession>A0A0D9VCG7</accession>
<dbReference type="Proteomes" id="UP000032180">
    <property type="component" value="Chromosome 2"/>
</dbReference>
<organism evidence="1 2">
    <name type="scientific">Leersia perrieri</name>
    <dbReference type="NCBI Taxonomy" id="77586"/>
    <lineage>
        <taxon>Eukaryota</taxon>
        <taxon>Viridiplantae</taxon>
        <taxon>Streptophyta</taxon>
        <taxon>Embryophyta</taxon>
        <taxon>Tracheophyta</taxon>
        <taxon>Spermatophyta</taxon>
        <taxon>Magnoliopsida</taxon>
        <taxon>Liliopsida</taxon>
        <taxon>Poales</taxon>
        <taxon>Poaceae</taxon>
        <taxon>BOP clade</taxon>
        <taxon>Oryzoideae</taxon>
        <taxon>Oryzeae</taxon>
        <taxon>Oryzinae</taxon>
        <taxon>Leersia</taxon>
    </lineage>
</organism>
<reference evidence="2" key="2">
    <citation type="submission" date="2013-12" db="EMBL/GenBank/DDBJ databases">
        <authorList>
            <person name="Yu Y."/>
            <person name="Lee S."/>
            <person name="de Baynast K."/>
            <person name="Wissotski M."/>
            <person name="Liu L."/>
            <person name="Talag J."/>
            <person name="Goicoechea J."/>
            <person name="Angelova A."/>
            <person name="Jetty R."/>
            <person name="Kudrna D."/>
            <person name="Golser W."/>
            <person name="Rivera L."/>
            <person name="Zhang J."/>
            <person name="Wing R."/>
        </authorList>
    </citation>
    <scope>NUCLEOTIDE SEQUENCE</scope>
</reference>
<reference evidence="1 2" key="1">
    <citation type="submission" date="2012-08" db="EMBL/GenBank/DDBJ databases">
        <title>Oryza genome evolution.</title>
        <authorList>
            <person name="Wing R.A."/>
        </authorList>
    </citation>
    <scope>NUCLEOTIDE SEQUENCE</scope>
</reference>
<dbReference type="AlphaFoldDB" id="A0A0D9VCG7"/>
<sequence>MDYPITQNKYGKKAARNEF</sequence>
<name>A0A0D9VCG7_9ORYZ</name>
<reference evidence="1" key="3">
    <citation type="submission" date="2015-04" db="UniProtKB">
        <authorList>
            <consortium name="EnsemblPlants"/>
        </authorList>
    </citation>
    <scope>IDENTIFICATION</scope>
</reference>
<proteinExistence type="predicted"/>
<dbReference type="Gramene" id="LPERR02G04060.1">
    <property type="protein sequence ID" value="LPERR02G04060.1"/>
    <property type="gene ID" value="LPERR02G04060"/>
</dbReference>
<dbReference type="HOGENOM" id="CLU_3430087_0_0_1"/>
<evidence type="ECO:0000313" key="2">
    <source>
        <dbReference type="Proteomes" id="UP000032180"/>
    </source>
</evidence>
<evidence type="ECO:0000313" key="1">
    <source>
        <dbReference type="EnsemblPlants" id="LPERR02G04060.1"/>
    </source>
</evidence>